<dbReference type="Gene3D" id="3.40.630.10">
    <property type="entry name" value="Zn peptidases"/>
    <property type="match status" value="1"/>
</dbReference>
<organism evidence="4 5">
    <name type="scientific">Bacillus phage FADO</name>
    <dbReference type="NCBI Taxonomy" id="2917160"/>
    <lineage>
        <taxon>Viruses</taxon>
        <taxon>Duplodnaviria</taxon>
        <taxon>Heunggongvirae</taxon>
        <taxon>Uroviricota</taxon>
        <taxon>Caudoviricetes</taxon>
        <taxon>Heleneionescovirinae</taxon>
        <taxon>Zhangjivirus</taxon>
        <taxon>Zhangjivirus fado</taxon>
    </lineage>
</organism>
<name>A0AAE9GBQ7_9CAUD</name>
<dbReference type="GO" id="GO:0045148">
    <property type="term" value="F:tripeptide aminopeptidase activity"/>
    <property type="evidence" value="ECO:0007669"/>
    <property type="project" value="UniProtKB-EC"/>
</dbReference>
<sequence length="322" mass="35746">MESLKENLLTLLKIHGVSGEEAEIRNWLYSSLDSHVDELFIDRRGNLIGNKKIGTGKGATIMLSAHMDTVRGVKKGKVIIDKGEIVIAKYNGRRTILGADDRAGIAIILEVLNNIPESFNGNIKLAFTVSEEVGSAGADSIDDSFFNDVDLAIVVDRKGNRDIVVGYDVPFCSDEVGFFMENVSKSIGMDWKCVKTDELSDASVFANNNVNTVNVSAGYENEHTINEFVSVVNMKDTVELIRQVFVMINRHHLAFGDVPMSNHWIKGTTDDFMWVEVEDLNGQVFAYKAGNDFVLKQGTESIIISPENFKILFEKVNKTLDN</sequence>
<keyword evidence="5" id="KW-1185">Reference proteome</keyword>
<accession>A0AAE9GBQ7</accession>
<dbReference type="Pfam" id="PF05343">
    <property type="entry name" value="Peptidase_M42"/>
    <property type="match status" value="1"/>
</dbReference>
<reference evidence="4 5" key="1">
    <citation type="submission" date="2022-01" db="EMBL/GenBank/DDBJ databases">
        <authorList>
            <person name="Stokar-Avihail A."/>
        </authorList>
    </citation>
    <scope>NUCLEOTIDE SEQUENCE [LARGE SCALE GENOMIC DNA]</scope>
</reference>
<keyword evidence="4" id="KW-0645">Protease</keyword>
<keyword evidence="4" id="KW-0031">Aminopeptidase</keyword>
<dbReference type="PANTHER" id="PTHR42994:SF2">
    <property type="entry name" value="PEPTIDASE"/>
    <property type="match status" value="1"/>
</dbReference>
<dbReference type="InterPro" id="IPR001261">
    <property type="entry name" value="ArgE/DapE_CS"/>
</dbReference>
<evidence type="ECO:0000256" key="2">
    <source>
        <dbReference type="ARBA" id="ARBA00022723"/>
    </source>
</evidence>
<protein>
    <submittedName>
        <fullName evidence="4">Peptidase T</fullName>
        <ecNumber evidence="4">3.4.11.4</ecNumber>
    </submittedName>
</protein>
<proteinExistence type="predicted"/>
<comment type="cofactor">
    <cofactor evidence="1">
        <name>Zn(2+)</name>
        <dbReference type="ChEBI" id="CHEBI:29105"/>
    </cofactor>
</comment>
<evidence type="ECO:0000256" key="3">
    <source>
        <dbReference type="ARBA" id="ARBA00022801"/>
    </source>
</evidence>
<evidence type="ECO:0000256" key="1">
    <source>
        <dbReference type="ARBA" id="ARBA00001947"/>
    </source>
</evidence>
<keyword evidence="3 4" id="KW-0378">Hydrolase</keyword>
<gene>
    <name evidence="4" type="ORF">fado_83</name>
</gene>
<dbReference type="PANTHER" id="PTHR42994">
    <property type="entry name" value="PEPTIDASE T"/>
    <property type="match status" value="1"/>
</dbReference>
<evidence type="ECO:0000313" key="4">
    <source>
        <dbReference type="EMBL" id="UNY48798.1"/>
    </source>
</evidence>
<dbReference type="Proteomes" id="UP000831021">
    <property type="component" value="Segment"/>
</dbReference>
<dbReference type="EC" id="3.4.11.4" evidence="4"/>
<dbReference type="PROSITE" id="PS00758">
    <property type="entry name" value="ARGE_DAPE_CPG2_1"/>
    <property type="match status" value="1"/>
</dbReference>
<dbReference type="SUPFAM" id="SSF53187">
    <property type="entry name" value="Zn-dependent exopeptidases"/>
    <property type="match status" value="1"/>
</dbReference>
<dbReference type="GO" id="GO:0046872">
    <property type="term" value="F:metal ion binding"/>
    <property type="evidence" value="ECO:0007669"/>
    <property type="project" value="UniProtKB-KW"/>
</dbReference>
<evidence type="ECO:0000313" key="5">
    <source>
        <dbReference type="Proteomes" id="UP000831021"/>
    </source>
</evidence>
<dbReference type="InterPro" id="IPR008007">
    <property type="entry name" value="Peptidase_M42"/>
</dbReference>
<dbReference type="EMBL" id="OM236516">
    <property type="protein sequence ID" value="UNY48798.1"/>
    <property type="molecule type" value="Genomic_DNA"/>
</dbReference>
<keyword evidence="2" id="KW-0479">Metal-binding</keyword>